<dbReference type="GO" id="GO:0005525">
    <property type="term" value="F:GTP binding"/>
    <property type="evidence" value="ECO:0007669"/>
    <property type="project" value="InterPro"/>
</dbReference>
<dbReference type="Pfam" id="PF01031">
    <property type="entry name" value="Dynamin_M"/>
    <property type="match status" value="1"/>
</dbReference>
<dbReference type="PROSITE" id="PS51718">
    <property type="entry name" value="G_DYNAMIN_2"/>
    <property type="match status" value="1"/>
</dbReference>
<dbReference type="InterPro" id="IPR030381">
    <property type="entry name" value="G_DYNAMIN_dom"/>
</dbReference>
<dbReference type="GO" id="GO:0016020">
    <property type="term" value="C:membrane"/>
    <property type="evidence" value="ECO:0007669"/>
    <property type="project" value="TreeGrafter"/>
</dbReference>
<dbReference type="InterPro" id="IPR045063">
    <property type="entry name" value="Dynamin_N"/>
</dbReference>
<reference evidence="6 8" key="1">
    <citation type="submission" date="2020-01" db="EMBL/GenBank/DDBJ databases">
        <authorList>
            <consortium name="DOE Joint Genome Institute"/>
            <person name="Haridas S."/>
            <person name="Albert R."/>
            <person name="Binder M."/>
            <person name="Bloem J."/>
            <person name="Labutti K."/>
            <person name="Salamov A."/>
            <person name="Andreopoulos B."/>
            <person name="Baker S.E."/>
            <person name="Barry K."/>
            <person name="Bills G."/>
            <person name="Bluhm B.H."/>
            <person name="Cannon C."/>
            <person name="Castanera R."/>
            <person name="Culley D.E."/>
            <person name="Daum C."/>
            <person name="Ezra D."/>
            <person name="Gonzalez J.B."/>
            <person name="Henrissat B."/>
            <person name="Kuo A."/>
            <person name="Liang C."/>
            <person name="Lipzen A."/>
            <person name="Lutzoni F."/>
            <person name="Magnuson J."/>
            <person name="Mondo S."/>
            <person name="Nolan M."/>
            <person name="Ohm R."/>
            <person name="Pangilinan J."/>
            <person name="Park H.-J."/>
            <person name="Ramirez L."/>
            <person name="Alfaro M."/>
            <person name="Sun H."/>
            <person name="Tritt A."/>
            <person name="Yoshinaga Y."/>
            <person name="Zwiers L.-H."/>
            <person name="Turgeon B.G."/>
            <person name="Goodwin S.B."/>
            <person name="Spatafora J.W."/>
            <person name="Crous P.W."/>
            <person name="Grigoriev I.V."/>
        </authorList>
    </citation>
    <scope>NUCLEOTIDE SEQUENCE</scope>
    <source>
        <strain evidence="6 8">CBS 781.70</strain>
    </source>
</reference>
<sequence>MRRASAESITTKIIPDKNRSTDEQDRLKRFELSISNFSELPELIHEATVAMGLLDEDGANKQAFARDVLSIEISGPGYPQLTLVDLPGLIHSGNKSQSETDVQLIHDLVDEYIANPRTIILAVISAENDYAGQIILKKARLVDPKGSHTLGIITKPGFLRAGSDNERAWLDLAANKDIYFGLGRHMVKNRADREVMTLRERNEVEMNFFSKGAYKDLPRDQLGIDSLYIRLSNLLVRHLERELPSLKRELDQMLADVQQKLKEAGVKRTTPGEQRQFLTAVGAEASEILKCGVQGQYEHPFFPTIATDKPVDAQDNHTRLRALVQFLNHDFARRMHEYGHKYAVEPKDRKDADKKDEQKSDYLGLNPKVMDWEEGTRWVLNILRELQPLDHQPTILGDIDAMGRIAMAHVENVAKACAQFTHGTISTTVPEDVASKIWSLKVDPRLRKQSHSAKDELRRVLKDNRGHLISYNP</sequence>
<dbReference type="CDD" id="cd08771">
    <property type="entry name" value="DLP_1"/>
    <property type="match status" value="1"/>
</dbReference>
<evidence type="ECO:0000256" key="2">
    <source>
        <dbReference type="ARBA" id="ARBA00023134"/>
    </source>
</evidence>
<dbReference type="SUPFAM" id="SSF52540">
    <property type="entry name" value="P-loop containing nucleoside triphosphate hydrolases"/>
    <property type="match status" value="1"/>
</dbReference>
<evidence type="ECO:0000259" key="5">
    <source>
        <dbReference type="PROSITE" id="PS51718"/>
    </source>
</evidence>
<reference evidence="8" key="3">
    <citation type="submission" date="2025-04" db="UniProtKB">
        <authorList>
            <consortium name="RefSeq"/>
        </authorList>
    </citation>
    <scope>IDENTIFICATION</scope>
    <source>
        <strain evidence="8">CBS 781.70</strain>
    </source>
</reference>
<dbReference type="GO" id="GO:0048312">
    <property type="term" value="P:intracellular distribution of mitochondria"/>
    <property type="evidence" value="ECO:0007669"/>
    <property type="project" value="TreeGrafter"/>
</dbReference>
<dbReference type="OrthoDB" id="415706at2759"/>
<proteinExistence type="predicted"/>
<dbReference type="InterPro" id="IPR001401">
    <property type="entry name" value="Dynamin_GTPase"/>
</dbReference>
<dbReference type="GO" id="GO:0000266">
    <property type="term" value="P:mitochondrial fission"/>
    <property type="evidence" value="ECO:0007669"/>
    <property type="project" value="TreeGrafter"/>
</dbReference>
<evidence type="ECO:0000256" key="4">
    <source>
        <dbReference type="SAM" id="MobiDB-lite"/>
    </source>
</evidence>
<accession>A0A6G1FRI2</accession>
<dbReference type="SMART" id="SM00053">
    <property type="entry name" value="DYNc"/>
    <property type="match status" value="1"/>
</dbReference>
<keyword evidence="1" id="KW-0547">Nucleotide-binding</keyword>
<dbReference type="GO" id="GO:0016559">
    <property type="term" value="P:peroxisome fission"/>
    <property type="evidence" value="ECO:0007669"/>
    <property type="project" value="TreeGrafter"/>
</dbReference>
<dbReference type="Proteomes" id="UP000504638">
    <property type="component" value="Unplaced"/>
</dbReference>
<gene>
    <name evidence="6 8" type="ORF">P152DRAFT_462536</name>
</gene>
<dbReference type="GeneID" id="54420943"/>
<dbReference type="Pfam" id="PF00350">
    <property type="entry name" value="Dynamin_N"/>
    <property type="match status" value="1"/>
</dbReference>
<dbReference type="GO" id="GO:0005739">
    <property type="term" value="C:mitochondrion"/>
    <property type="evidence" value="ECO:0007669"/>
    <property type="project" value="TreeGrafter"/>
</dbReference>
<feature type="domain" description="Dynamin-type G" evidence="5">
    <location>
        <begin position="1"/>
        <end position="244"/>
    </location>
</feature>
<evidence type="ECO:0000313" key="7">
    <source>
        <dbReference type="Proteomes" id="UP000504638"/>
    </source>
</evidence>
<dbReference type="GO" id="GO:0005874">
    <property type="term" value="C:microtubule"/>
    <property type="evidence" value="ECO:0007669"/>
    <property type="project" value="TreeGrafter"/>
</dbReference>
<protein>
    <recommendedName>
        <fullName evidence="5">Dynamin-type G domain-containing protein</fullName>
    </recommendedName>
</protein>
<dbReference type="AlphaFoldDB" id="A0A6G1FRI2"/>
<evidence type="ECO:0000313" key="8">
    <source>
        <dbReference type="RefSeq" id="XP_033530035.1"/>
    </source>
</evidence>
<feature type="region of interest" description="Disordered" evidence="4">
    <location>
        <begin position="1"/>
        <end position="20"/>
    </location>
</feature>
<evidence type="ECO:0000313" key="6">
    <source>
        <dbReference type="EMBL" id="KAF1808404.1"/>
    </source>
</evidence>
<organism evidence="6">
    <name type="scientific">Eremomyces bilateralis CBS 781.70</name>
    <dbReference type="NCBI Taxonomy" id="1392243"/>
    <lineage>
        <taxon>Eukaryota</taxon>
        <taxon>Fungi</taxon>
        <taxon>Dikarya</taxon>
        <taxon>Ascomycota</taxon>
        <taxon>Pezizomycotina</taxon>
        <taxon>Dothideomycetes</taxon>
        <taxon>Dothideomycetes incertae sedis</taxon>
        <taxon>Eremomycetales</taxon>
        <taxon>Eremomycetaceae</taxon>
        <taxon>Eremomyces</taxon>
    </lineage>
</organism>
<dbReference type="InterPro" id="IPR027417">
    <property type="entry name" value="P-loop_NTPase"/>
</dbReference>
<keyword evidence="2" id="KW-0342">GTP-binding</keyword>
<dbReference type="PANTHER" id="PTHR11566:SF66">
    <property type="entry name" value="INTERFERON-INDUCED GTP-BINDING PROTEIN MX"/>
    <property type="match status" value="1"/>
</dbReference>
<dbReference type="InterPro" id="IPR000375">
    <property type="entry name" value="Dynamin_stalk"/>
</dbReference>
<keyword evidence="3" id="KW-0175">Coiled coil</keyword>
<name>A0A6G1FRI2_9PEZI</name>
<dbReference type="PRINTS" id="PR00195">
    <property type="entry name" value="DYNAMIN"/>
</dbReference>
<evidence type="ECO:0000256" key="3">
    <source>
        <dbReference type="SAM" id="Coils"/>
    </source>
</evidence>
<dbReference type="GO" id="GO:0003924">
    <property type="term" value="F:GTPase activity"/>
    <property type="evidence" value="ECO:0007669"/>
    <property type="project" value="InterPro"/>
</dbReference>
<dbReference type="InterPro" id="IPR022812">
    <property type="entry name" value="Dynamin"/>
</dbReference>
<keyword evidence="7" id="KW-1185">Reference proteome</keyword>
<dbReference type="Gene3D" id="3.40.50.300">
    <property type="entry name" value="P-loop containing nucleotide triphosphate hydrolases"/>
    <property type="match status" value="1"/>
</dbReference>
<dbReference type="EMBL" id="ML975184">
    <property type="protein sequence ID" value="KAF1808404.1"/>
    <property type="molecule type" value="Genomic_DNA"/>
</dbReference>
<dbReference type="GO" id="GO:0008017">
    <property type="term" value="F:microtubule binding"/>
    <property type="evidence" value="ECO:0007669"/>
    <property type="project" value="TreeGrafter"/>
</dbReference>
<evidence type="ECO:0000256" key="1">
    <source>
        <dbReference type="ARBA" id="ARBA00022741"/>
    </source>
</evidence>
<reference evidence="8" key="2">
    <citation type="submission" date="2020-04" db="EMBL/GenBank/DDBJ databases">
        <authorList>
            <consortium name="NCBI Genome Project"/>
        </authorList>
    </citation>
    <scope>NUCLEOTIDE SEQUENCE</scope>
    <source>
        <strain evidence="8">CBS 781.70</strain>
    </source>
</reference>
<feature type="coiled-coil region" evidence="3">
    <location>
        <begin position="236"/>
        <end position="267"/>
    </location>
</feature>
<dbReference type="RefSeq" id="XP_033530035.1">
    <property type="nucleotide sequence ID" value="XM_033680373.1"/>
</dbReference>
<dbReference type="GO" id="GO:0006897">
    <property type="term" value="P:endocytosis"/>
    <property type="evidence" value="ECO:0007669"/>
    <property type="project" value="TreeGrafter"/>
</dbReference>
<dbReference type="PANTHER" id="PTHR11566">
    <property type="entry name" value="DYNAMIN"/>
    <property type="match status" value="1"/>
</dbReference>